<comment type="caution">
    <text evidence="14">The sequence shown here is derived from an EMBL/GenBank/DDBJ whole genome shotgun (WGS) entry which is preliminary data.</text>
</comment>
<comment type="catalytic activity">
    <reaction evidence="13">
        <text>L-ornithine + NADH + O2 = N(5)-hydroxy-L-ornithine + NAD(+) + H2O</text>
        <dbReference type="Rhea" id="RHEA:41512"/>
        <dbReference type="ChEBI" id="CHEBI:15377"/>
        <dbReference type="ChEBI" id="CHEBI:15379"/>
        <dbReference type="ChEBI" id="CHEBI:46911"/>
        <dbReference type="ChEBI" id="CHEBI:57540"/>
        <dbReference type="ChEBI" id="CHEBI:57945"/>
        <dbReference type="ChEBI" id="CHEBI:78275"/>
        <dbReference type="EC" id="1.14.13.196"/>
    </reaction>
</comment>
<evidence type="ECO:0000256" key="10">
    <source>
        <dbReference type="ARBA" id="ARBA00023002"/>
    </source>
</evidence>
<comment type="similarity">
    <text evidence="3">Belongs to the lysine N(6)-hydroxylase/L-ornithine N(5)-oxygenase family.</text>
</comment>
<evidence type="ECO:0000256" key="5">
    <source>
        <dbReference type="ARBA" id="ARBA00012881"/>
    </source>
</evidence>
<keyword evidence="9" id="KW-0521">NADP</keyword>
<comment type="cofactor">
    <cofactor evidence="1">
        <name>FAD</name>
        <dbReference type="ChEBI" id="CHEBI:57692"/>
    </cofactor>
</comment>
<dbReference type="InterPro" id="IPR051209">
    <property type="entry name" value="FAD-bind_Monooxygenase_sf"/>
</dbReference>
<evidence type="ECO:0000256" key="9">
    <source>
        <dbReference type="ARBA" id="ARBA00022857"/>
    </source>
</evidence>
<evidence type="ECO:0000256" key="8">
    <source>
        <dbReference type="ARBA" id="ARBA00022827"/>
    </source>
</evidence>
<comment type="pathway">
    <text evidence="2">Siderophore biosynthesis.</text>
</comment>
<proteinExistence type="inferred from homology"/>
<evidence type="ECO:0000256" key="3">
    <source>
        <dbReference type="ARBA" id="ARBA00007588"/>
    </source>
</evidence>
<keyword evidence="10" id="KW-0560">Oxidoreductase</keyword>
<dbReference type="PANTHER" id="PTHR42877:SF10">
    <property type="entry name" value="L-ORNITHINE N(5)-OXYGENASE"/>
    <property type="match status" value="1"/>
</dbReference>
<evidence type="ECO:0000256" key="7">
    <source>
        <dbReference type="ARBA" id="ARBA00022630"/>
    </source>
</evidence>
<dbReference type="InterPro" id="IPR025700">
    <property type="entry name" value="Lys/Orn_oxygenase"/>
</dbReference>
<name>A0A9W4JPS5_9EURO</name>
<evidence type="ECO:0000313" key="15">
    <source>
        <dbReference type="Proteomes" id="UP001152646"/>
    </source>
</evidence>
<dbReference type="Gene3D" id="3.50.50.60">
    <property type="entry name" value="FAD/NAD(P)-binding domain"/>
    <property type="match status" value="2"/>
</dbReference>
<reference evidence="14" key="1">
    <citation type="submission" date="2021-07" db="EMBL/GenBank/DDBJ databases">
        <authorList>
            <person name="Branca A.L. A."/>
        </authorList>
    </citation>
    <scope>NUCLEOTIDE SEQUENCE</scope>
</reference>
<evidence type="ECO:0000256" key="13">
    <source>
        <dbReference type="ARBA" id="ARBA00049248"/>
    </source>
</evidence>
<dbReference type="Proteomes" id="UP001152646">
    <property type="component" value="Unassembled WGS sequence"/>
</dbReference>
<keyword evidence="7" id="KW-0285">Flavoprotein</keyword>
<evidence type="ECO:0000256" key="4">
    <source>
        <dbReference type="ARBA" id="ARBA00010139"/>
    </source>
</evidence>
<evidence type="ECO:0000256" key="1">
    <source>
        <dbReference type="ARBA" id="ARBA00001974"/>
    </source>
</evidence>
<protein>
    <recommendedName>
        <fullName evidence="6">L-ornithine N(5)-monooxygenase</fullName>
        <ecNumber evidence="5">1.14.13.196</ecNumber>
    </recommendedName>
    <alternativeName>
        <fullName evidence="11">L-ornithine N(5)-oxygenase</fullName>
    </alternativeName>
</protein>
<comment type="catalytic activity">
    <reaction evidence="12">
        <text>L-ornithine + NADPH + O2 = N(5)-hydroxy-L-ornithine + NADP(+) + H2O</text>
        <dbReference type="Rhea" id="RHEA:41508"/>
        <dbReference type="ChEBI" id="CHEBI:15377"/>
        <dbReference type="ChEBI" id="CHEBI:15379"/>
        <dbReference type="ChEBI" id="CHEBI:46911"/>
        <dbReference type="ChEBI" id="CHEBI:57783"/>
        <dbReference type="ChEBI" id="CHEBI:58349"/>
        <dbReference type="ChEBI" id="CHEBI:78275"/>
        <dbReference type="EC" id="1.14.13.196"/>
    </reaction>
</comment>
<dbReference type="Pfam" id="PF13434">
    <property type="entry name" value="Lys_Orn_oxgnase"/>
    <property type="match status" value="1"/>
</dbReference>
<evidence type="ECO:0000313" key="14">
    <source>
        <dbReference type="EMBL" id="CAG8405292.1"/>
    </source>
</evidence>
<dbReference type="GO" id="GO:0016491">
    <property type="term" value="F:oxidoreductase activity"/>
    <property type="evidence" value="ECO:0007669"/>
    <property type="project" value="UniProtKB-KW"/>
</dbReference>
<dbReference type="InterPro" id="IPR036188">
    <property type="entry name" value="FAD/NAD-bd_sf"/>
</dbReference>
<comment type="similarity">
    <text evidence="4">Belongs to the FAD-binding monooxygenase family.</text>
</comment>
<evidence type="ECO:0000256" key="11">
    <source>
        <dbReference type="ARBA" id="ARBA00030351"/>
    </source>
</evidence>
<dbReference type="OrthoDB" id="74360at2759"/>
<dbReference type="PANTHER" id="PTHR42877">
    <property type="entry name" value="L-ORNITHINE N(5)-MONOOXYGENASE-RELATED"/>
    <property type="match status" value="1"/>
</dbReference>
<evidence type="ECO:0000256" key="2">
    <source>
        <dbReference type="ARBA" id="ARBA00004924"/>
    </source>
</evidence>
<dbReference type="SUPFAM" id="SSF51905">
    <property type="entry name" value="FAD/NAD(P)-binding domain"/>
    <property type="match status" value="1"/>
</dbReference>
<keyword evidence="8" id="KW-0274">FAD</keyword>
<gene>
    <name evidence="14" type="ORF">PSALAMII_LOCUS8577</name>
</gene>
<organism evidence="14 15">
    <name type="scientific">Penicillium salamii</name>
    <dbReference type="NCBI Taxonomy" id="1612424"/>
    <lineage>
        <taxon>Eukaryota</taxon>
        <taxon>Fungi</taxon>
        <taxon>Dikarya</taxon>
        <taxon>Ascomycota</taxon>
        <taxon>Pezizomycotina</taxon>
        <taxon>Eurotiomycetes</taxon>
        <taxon>Eurotiomycetidae</taxon>
        <taxon>Eurotiales</taxon>
        <taxon>Aspergillaceae</taxon>
        <taxon>Penicillium</taxon>
    </lineage>
</organism>
<dbReference type="EC" id="1.14.13.196" evidence="5"/>
<accession>A0A9W4JPS5</accession>
<dbReference type="AlphaFoldDB" id="A0A9W4JPS5"/>
<evidence type="ECO:0000256" key="12">
    <source>
        <dbReference type="ARBA" id="ARBA00047598"/>
    </source>
</evidence>
<sequence length="553" mass="62883">MTTSSTEAPTYSQIACVGAGLSAVALGATLQRWYGIEDIRFFERHPTTGGTWYINTYPGCGCDVPSALYSLSFAQNPNWTKLMPSNKEIKEYVDNVVKTHNLLPKMTFGVEVVRSVWREDANRWLLYLRDSKGREYTHECQILFAATGQLVEPRECEIPGASQFEGSIFHSARWDHSVDLKGKNVVVIGNGCTAAQIVPALVKDGGVKSLAQVIRTKHWIFPAPNFSYPKLLQWIFRYVPLAMRLHRFHIFLIAENDFRLFPMTKGAAKLREKRRKQVETYMRRAGPEKYHDLLIPDFDVGCKRRIFDPGYLESLHDDKVLLTDAKAERITADGLETNKGFIPADVIVLATGFKTNKFIPFMNVVGRNGQNVEQHWEMKEYGGPAAYNCSALNGFPNFFMLLGPNAATGHTSAMMAAENSINYALRVLKPVLCGDAGSIEVTAKAEHDYVHWVQDALKKRVWNAGCLSWYLNDKNWNSMSYPWTQGHYWWRSLFPTWSDWYIKVRASSVLSSGWHLQLIRYLTESHKAKNPLYLLGHTVGFDLRWALGRYSAQ</sequence>
<dbReference type="EMBL" id="CAJVPA010000211">
    <property type="protein sequence ID" value="CAG8405292.1"/>
    <property type="molecule type" value="Genomic_DNA"/>
</dbReference>
<evidence type="ECO:0000256" key="6">
    <source>
        <dbReference type="ARBA" id="ARBA00018612"/>
    </source>
</evidence>